<keyword evidence="3 6" id="KW-1133">Transmembrane helix</keyword>
<dbReference type="PANTHER" id="PTHR34187">
    <property type="entry name" value="FGR18P"/>
    <property type="match status" value="1"/>
</dbReference>
<comment type="caution">
    <text evidence="8">The sequence shown here is derived from an EMBL/GenBank/DDBJ whole genome shotgun (WGS) entry which is preliminary data.</text>
</comment>
<feature type="transmembrane region" description="Helical" evidence="6">
    <location>
        <begin position="210"/>
        <end position="231"/>
    </location>
</feature>
<keyword evidence="4 6" id="KW-0472">Membrane</keyword>
<feature type="region of interest" description="Disordered" evidence="5">
    <location>
        <begin position="1"/>
        <end position="62"/>
    </location>
</feature>
<dbReference type="InterPro" id="IPR052053">
    <property type="entry name" value="IM_YidH-like"/>
</dbReference>
<proteinExistence type="predicted"/>
<evidence type="ECO:0000256" key="2">
    <source>
        <dbReference type="ARBA" id="ARBA00022692"/>
    </source>
</evidence>
<reference evidence="8 9" key="1">
    <citation type="submission" date="2023-08" db="EMBL/GenBank/DDBJ databases">
        <authorList>
            <person name="Palmer J.M."/>
        </authorList>
    </citation>
    <scope>NUCLEOTIDE SEQUENCE [LARGE SCALE GENOMIC DNA]</scope>
    <source>
        <strain evidence="8 9">TWF481</strain>
    </source>
</reference>
<feature type="domain" description="DUF202" evidence="7">
    <location>
        <begin position="146"/>
        <end position="230"/>
    </location>
</feature>
<evidence type="ECO:0000256" key="3">
    <source>
        <dbReference type="ARBA" id="ARBA00022989"/>
    </source>
</evidence>
<name>A0AAV9WI88_9PEZI</name>
<dbReference type="EMBL" id="JAVHJL010000002">
    <property type="protein sequence ID" value="KAK6509250.1"/>
    <property type="molecule type" value="Genomic_DNA"/>
</dbReference>
<evidence type="ECO:0000259" key="7">
    <source>
        <dbReference type="Pfam" id="PF02656"/>
    </source>
</evidence>
<gene>
    <name evidence="8" type="ORF">TWF481_004008</name>
</gene>
<keyword evidence="9" id="KW-1185">Reference proteome</keyword>
<evidence type="ECO:0000313" key="8">
    <source>
        <dbReference type="EMBL" id="KAK6509250.1"/>
    </source>
</evidence>
<evidence type="ECO:0000256" key="4">
    <source>
        <dbReference type="ARBA" id="ARBA00023136"/>
    </source>
</evidence>
<sequence>MSNWSGDKTRALGATTMHDVQQMRSDRDGDILELRQIPPFDQTTGPDSGHDRSDPGFSGYTSIQASQFSLGNGCEGSSGSGTPYGYASPSTSSGINRIYGNLPDPHGKERPKSVRDSHTEQKAPKSWSLGLGENRFSREVPWHGVRDHLALERTFLGWLRTSGAFAMTGVLLAQISVIVHKNEEAVIKAGLVARGSPSTMPSIHDTSRTLSAVTVGIALVTISLGVFRFYFGQKALIEGLAVSGGWPIIGLAVFVLGVSLGTPTIPSLYAEHGSGLVMN</sequence>
<comment type="subcellular location">
    <subcellularLocation>
        <location evidence="1">Endomembrane system</location>
        <topology evidence="1">Multi-pass membrane protein</topology>
    </subcellularLocation>
</comment>
<dbReference type="PANTHER" id="PTHR34187:SF1">
    <property type="entry name" value="DUF202 DOMAIN-CONTAINING PROTEIN"/>
    <property type="match status" value="1"/>
</dbReference>
<feature type="compositionally biased region" description="Basic and acidic residues" evidence="5">
    <location>
        <begin position="24"/>
        <end position="33"/>
    </location>
</feature>
<evidence type="ECO:0000256" key="6">
    <source>
        <dbReference type="SAM" id="Phobius"/>
    </source>
</evidence>
<keyword evidence="2 6" id="KW-0812">Transmembrane</keyword>
<dbReference type="Pfam" id="PF02656">
    <property type="entry name" value="DUF202"/>
    <property type="match status" value="1"/>
</dbReference>
<dbReference type="GO" id="GO:0012505">
    <property type="term" value="C:endomembrane system"/>
    <property type="evidence" value="ECO:0007669"/>
    <property type="project" value="UniProtKB-SubCell"/>
</dbReference>
<evidence type="ECO:0000256" key="5">
    <source>
        <dbReference type="SAM" id="MobiDB-lite"/>
    </source>
</evidence>
<feature type="transmembrane region" description="Helical" evidence="6">
    <location>
        <begin position="240"/>
        <end position="260"/>
    </location>
</feature>
<feature type="compositionally biased region" description="Basic and acidic residues" evidence="5">
    <location>
        <begin position="105"/>
        <end position="123"/>
    </location>
</feature>
<organism evidence="8 9">
    <name type="scientific">Arthrobotrys musiformis</name>
    <dbReference type="NCBI Taxonomy" id="47236"/>
    <lineage>
        <taxon>Eukaryota</taxon>
        <taxon>Fungi</taxon>
        <taxon>Dikarya</taxon>
        <taxon>Ascomycota</taxon>
        <taxon>Pezizomycotina</taxon>
        <taxon>Orbiliomycetes</taxon>
        <taxon>Orbiliales</taxon>
        <taxon>Orbiliaceae</taxon>
        <taxon>Arthrobotrys</taxon>
    </lineage>
</organism>
<dbReference type="AlphaFoldDB" id="A0AAV9WI88"/>
<accession>A0AAV9WI88</accession>
<feature type="region of interest" description="Disordered" evidence="5">
    <location>
        <begin position="95"/>
        <end position="128"/>
    </location>
</feature>
<dbReference type="Proteomes" id="UP001370758">
    <property type="component" value="Unassembled WGS sequence"/>
</dbReference>
<evidence type="ECO:0000256" key="1">
    <source>
        <dbReference type="ARBA" id="ARBA00004127"/>
    </source>
</evidence>
<dbReference type="InterPro" id="IPR003807">
    <property type="entry name" value="DUF202"/>
</dbReference>
<protein>
    <recommendedName>
        <fullName evidence="7">DUF202 domain-containing protein</fullName>
    </recommendedName>
</protein>
<evidence type="ECO:0000313" key="9">
    <source>
        <dbReference type="Proteomes" id="UP001370758"/>
    </source>
</evidence>